<keyword evidence="1" id="KW-0472">Membrane</keyword>
<name>A0A817R5Z8_9BILA</name>
<feature type="transmembrane region" description="Helical" evidence="1">
    <location>
        <begin position="88"/>
        <end position="111"/>
    </location>
</feature>
<dbReference type="EMBL" id="CAJNYD010000273">
    <property type="protein sequence ID" value="CAF3240420.1"/>
    <property type="molecule type" value="Genomic_DNA"/>
</dbReference>
<reference evidence="2" key="1">
    <citation type="submission" date="2021-02" db="EMBL/GenBank/DDBJ databases">
        <authorList>
            <person name="Nowell W R."/>
        </authorList>
    </citation>
    <scope>NUCLEOTIDE SEQUENCE</scope>
</reference>
<dbReference type="EMBL" id="CAJOBO010003466">
    <property type="protein sequence ID" value="CAF4493568.1"/>
    <property type="molecule type" value="Genomic_DNA"/>
</dbReference>
<evidence type="ECO:0000313" key="3">
    <source>
        <dbReference type="EMBL" id="CAF4493568.1"/>
    </source>
</evidence>
<dbReference type="Proteomes" id="UP000663833">
    <property type="component" value="Unassembled WGS sequence"/>
</dbReference>
<accession>A0A817R5Z8</accession>
<comment type="caution">
    <text evidence="2">The sequence shown here is derived from an EMBL/GenBank/DDBJ whole genome shotgun (WGS) entry which is preliminary data.</text>
</comment>
<protein>
    <submittedName>
        <fullName evidence="2">Uncharacterized protein</fullName>
    </submittedName>
</protein>
<evidence type="ECO:0000313" key="2">
    <source>
        <dbReference type="EMBL" id="CAF3240420.1"/>
    </source>
</evidence>
<organism evidence="2 4">
    <name type="scientific">Rotaria socialis</name>
    <dbReference type="NCBI Taxonomy" id="392032"/>
    <lineage>
        <taxon>Eukaryota</taxon>
        <taxon>Metazoa</taxon>
        <taxon>Spiralia</taxon>
        <taxon>Gnathifera</taxon>
        <taxon>Rotifera</taxon>
        <taxon>Eurotatoria</taxon>
        <taxon>Bdelloidea</taxon>
        <taxon>Philodinida</taxon>
        <taxon>Philodinidae</taxon>
        <taxon>Rotaria</taxon>
    </lineage>
</organism>
<dbReference type="Proteomes" id="UP000663851">
    <property type="component" value="Unassembled WGS sequence"/>
</dbReference>
<evidence type="ECO:0000313" key="4">
    <source>
        <dbReference type="Proteomes" id="UP000663833"/>
    </source>
</evidence>
<keyword evidence="1" id="KW-0812">Transmembrane</keyword>
<proteinExistence type="predicted"/>
<keyword evidence="1" id="KW-1133">Transmembrane helix</keyword>
<dbReference type="AlphaFoldDB" id="A0A817R5Z8"/>
<gene>
    <name evidence="3" type="ORF">HFQ381_LOCUS27222</name>
    <name evidence="2" type="ORF">LUA448_LOCUS4241</name>
</gene>
<evidence type="ECO:0000256" key="1">
    <source>
        <dbReference type="SAM" id="Phobius"/>
    </source>
</evidence>
<sequence>MKDNFVDFDPSPFKTAKVLAATDVEHQQSDRFISNNSRSSRWSEISCTIDKYSKTMASSSPEHVRIKAEDSKPPMHFFQETNILRGKILLLIVICLLILIIIAIVVIKFTILNSHSTTSEKDTSRTSSYSSTIKPTSTISAIYDVGNGGTSDDGSPCASYTIVNDPSRNIATSGIGGACDNGPLFNTTIGGRWIRFVGTGGIIIPLQSPGENHCGAFLAGWLNGALPTIIGVPVSGEVCFNVYGAVCQGINFVGENHCDGFYVYFLPPMIMCNARYCTTT</sequence>